<comment type="caution">
    <text evidence="3">The sequence shown here is derived from an EMBL/GenBank/DDBJ whole genome shotgun (WGS) entry which is preliminary data.</text>
</comment>
<dbReference type="Proteomes" id="UP001465976">
    <property type="component" value="Unassembled WGS sequence"/>
</dbReference>
<keyword evidence="4" id="KW-1185">Reference proteome</keyword>
<evidence type="ECO:0000313" key="3">
    <source>
        <dbReference type="EMBL" id="KAL0564623.1"/>
    </source>
</evidence>
<proteinExistence type="predicted"/>
<evidence type="ECO:0000256" key="2">
    <source>
        <dbReference type="SAM" id="SignalP"/>
    </source>
</evidence>
<reference evidence="3 4" key="1">
    <citation type="submission" date="2024-02" db="EMBL/GenBank/DDBJ databases">
        <title>A draft genome for the cacao thread blight pathogen Marasmius crinis-equi.</title>
        <authorList>
            <person name="Cohen S.P."/>
            <person name="Baruah I.K."/>
            <person name="Amoako-Attah I."/>
            <person name="Bukari Y."/>
            <person name="Meinhardt L.W."/>
            <person name="Bailey B.A."/>
        </authorList>
    </citation>
    <scope>NUCLEOTIDE SEQUENCE [LARGE SCALE GENOMIC DNA]</scope>
    <source>
        <strain evidence="3 4">GH-76</strain>
    </source>
</reference>
<sequence>MPAQFRLPKLFLISTALAYIGEIPSMHAKPNPIPCPAAQASTVTFKSVVTPDSAITTASYFVSYSEAGVKSDGSETTYVQDIVISEQLYPSGKIFTLPTPVSAEATLVQSSGGFWISQEATAVEYEIVTSGSSTVLSPVRTMTANGYKSCSLGSDGQCACVQQVPGMTLSYTATASDSVFTNVGEFKQDNHAVGSIVLWQVMVLLCAVMVGGMLVL</sequence>
<dbReference type="EMBL" id="JBAHYK010002665">
    <property type="protein sequence ID" value="KAL0564623.1"/>
    <property type="molecule type" value="Genomic_DNA"/>
</dbReference>
<keyword evidence="1" id="KW-0812">Transmembrane</keyword>
<name>A0ABR3EP20_9AGAR</name>
<evidence type="ECO:0000313" key="4">
    <source>
        <dbReference type="Proteomes" id="UP001465976"/>
    </source>
</evidence>
<accession>A0ABR3EP20</accession>
<feature type="signal peptide" evidence="2">
    <location>
        <begin position="1"/>
        <end position="28"/>
    </location>
</feature>
<evidence type="ECO:0000256" key="1">
    <source>
        <dbReference type="SAM" id="Phobius"/>
    </source>
</evidence>
<gene>
    <name evidence="3" type="ORF">V5O48_017421</name>
</gene>
<feature type="chain" id="PRO_5045202651" evidence="2">
    <location>
        <begin position="29"/>
        <end position="216"/>
    </location>
</feature>
<protein>
    <submittedName>
        <fullName evidence="3">Uncharacterized protein</fullName>
    </submittedName>
</protein>
<keyword evidence="1" id="KW-0472">Membrane</keyword>
<keyword evidence="1" id="KW-1133">Transmembrane helix</keyword>
<keyword evidence="2" id="KW-0732">Signal</keyword>
<organism evidence="3 4">
    <name type="scientific">Marasmius crinis-equi</name>
    <dbReference type="NCBI Taxonomy" id="585013"/>
    <lineage>
        <taxon>Eukaryota</taxon>
        <taxon>Fungi</taxon>
        <taxon>Dikarya</taxon>
        <taxon>Basidiomycota</taxon>
        <taxon>Agaricomycotina</taxon>
        <taxon>Agaricomycetes</taxon>
        <taxon>Agaricomycetidae</taxon>
        <taxon>Agaricales</taxon>
        <taxon>Marasmiineae</taxon>
        <taxon>Marasmiaceae</taxon>
        <taxon>Marasmius</taxon>
    </lineage>
</organism>
<feature type="transmembrane region" description="Helical" evidence="1">
    <location>
        <begin position="196"/>
        <end position="215"/>
    </location>
</feature>